<name>A0A162STG9_9CLOT</name>
<keyword evidence="2" id="KW-1185">Reference proteome</keyword>
<gene>
    <name evidence="1" type="ORF">CLMAG_16530</name>
</gene>
<dbReference type="OrthoDB" id="1912932at2"/>
<evidence type="ECO:0000313" key="1">
    <source>
        <dbReference type="EMBL" id="KZL91847.1"/>
    </source>
</evidence>
<evidence type="ECO:0000313" key="2">
    <source>
        <dbReference type="Proteomes" id="UP000076603"/>
    </source>
</evidence>
<dbReference type="Proteomes" id="UP000076603">
    <property type="component" value="Unassembled WGS sequence"/>
</dbReference>
<dbReference type="PATRIC" id="fig|1121326.3.peg.1628"/>
<dbReference type="EMBL" id="LWAE01000002">
    <property type="protein sequence ID" value="KZL91847.1"/>
    <property type="molecule type" value="Genomic_DNA"/>
</dbReference>
<accession>A0A162STG9</accession>
<proteinExistence type="predicted"/>
<protein>
    <submittedName>
        <fullName evidence="1">Uncharacterized protein</fullName>
    </submittedName>
</protein>
<dbReference type="AlphaFoldDB" id="A0A162STG9"/>
<sequence>MEKLYYCSECKRIIKNEGKCAYCDSSDIKELMLKTSVNVIGTKTKGKVLKIKDGKVNLIVKDEGNNKIVKEYEVEQLKKVL</sequence>
<reference evidence="1 2" key="1">
    <citation type="submission" date="2016-04" db="EMBL/GenBank/DDBJ databases">
        <title>Genome sequence of Clostridium magnum DSM 2767.</title>
        <authorList>
            <person name="Poehlein A."/>
            <person name="Uhlig R."/>
            <person name="Fischer R."/>
            <person name="Bahl H."/>
            <person name="Daniel R."/>
        </authorList>
    </citation>
    <scope>NUCLEOTIDE SEQUENCE [LARGE SCALE GENOMIC DNA]</scope>
    <source>
        <strain evidence="1 2">DSM 2767</strain>
    </source>
</reference>
<organism evidence="1 2">
    <name type="scientific">Clostridium magnum DSM 2767</name>
    <dbReference type="NCBI Taxonomy" id="1121326"/>
    <lineage>
        <taxon>Bacteria</taxon>
        <taxon>Bacillati</taxon>
        <taxon>Bacillota</taxon>
        <taxon>Clostridia</taxon>
        <taxon>Eubacteriales</taxon>
        <taxon>Clostridiaceae</taxon>
        <taxon>Clostridium</taxon>
    </lineage>
</organism>
<dbReference type="RefSeq" id="WP_066620701.1">
    <property type="nucleotide sequence ID" value="NZ_FQXL01000022.1"/>
</dbReference>
<comment type="caution">
    <text evidence="1">The sequence shown here is derived from an EMBL/GenBank/DDBJ whole genome shotgun (WGS) entry which is preliminary data.</text>
</comment>